<dbReference type="GO" id="GO:0004316">
    <property type="term" value="F:3-oxoacyl-[acyl-carrier-protein] reductase (NADPH) activity"/>
    <property type="evidence" value="ECO:0007669"/>
    <property type="project" value="UniProtKB-EC"/>
</dbReference>
<dbReference type="SMART" id="SM00822">
    <property type="entry name" value="PKS_KR"/>
    <property type="match status" value="1"/>
</dbReference>
<dbReference type="EC" id="1.1.1.100" evidence="4"/>
<proteinExistence type="inferred from homology"/>
<feature type="domain" description="Ketoreductase" evidence="3">
    <location>
        <begin position="8"/>
        <end position="196"/>
    </location>
</feature>
<name>A0A5M7BXT0_SACHI</name>
<evidence type="ECO:0000259" key="3">
    <source>
        <dbReference type="SMART" id="SM00822"/>
    </source>
</evidence>
<dbReference type="AlphaFoldDB" id="A0A5M7BXT0"/>
<reference evidence="4 5" key="1">
    <citation type="submission" date="2019-09" db="EMBL/GenBank/DDBJ databases">
        <title>Draft genome sequence of the thermophilic Saccharopolyspora hirsuta VKM Ac-666T.</title>
        <authorList>
            <person name="Lobastova T.G."/>
            <person name="Fokina V."/>
            <person name="Bragin E.Y."/>
            <person name="Shtratnikova V.Y."/>
            <person name="Starodumova I.P."/>
            <person name="Tarlachkov S.V."/>
            <person name="Donova M.V."/>
        </authorList>
    </citation>
    <scope>NUCLEOTIDE SEQUENCE [LARGE SCALE GENOMIC DNA]</scope>
    <source>
        <strain evidence="4 5">VKM Ac-666</strain>
    </source>
</reference>
<dbReference type="OrthoDB" id="9803333at2"/>
<dbReference type="NCBIfam" id="NF009468">
    <property type="entry name" value="PRK12826.1-4"/>
    <property type="match status" value="1"/>
</dbReference>
<evidence type="ECO:0000313" key="5">
    <source>
        <dbReference type="Proteomes" id="UP000323946"/>
    </source>
</evidence>
<keyword evidence="2 4" id="KW-0560">Oxidoreductase</keyword>
<sequence length="262" mass="26945">MLKSLAGRRVLVTGGSRGIGKGIAAVFAEVGCQVLITGRDEDALASTAEELSGRAADGGRVSWFAADTSDPADCRAAAAETVRRFGGIDVLCANAGVFPDDPLHSMAPESLQQVMATNFHGTVYSVQACLDALADSDLGRIVVTSSITGPITGFPGWSHYGASKAAQLGFIRTAAIELAAKGITINAVLPGNIRTEGLDDLGEDYLRRMAASVPLGRLGSVSDIGHTALFLASEEAGYITGQTIVVDGGQVLPESLEALGVQ</sequence>
<organism evidence="4 5">
    <name type="scientific">Saccharopolyspora hirsuta</name>
    <dbReference type="NCBI Taxonomy" id="1837"/>
    <lineage>
        <taxon>Bacteria</taxon>
        <taxon>Bacillati</taxon>
        <taxon>Actinomycetota</taxon>
        <taxon>Actinomycetes</taxon>
        <taxon>Pseudonocardiales</taxon>
        <taxon>Pseudonocardiaceae</taxon>
        <taxon>Saccharopolyspora</taxon>
    </lineage>
</organism>
<dbReference type="NCBIfam" id="NF004202">
    <property type="entry name" value="PRK05653.2-2"/>
    <property type="match status" value="1"/>
</dbReference>
<accession>A0A5M7BXT0</accession>
<dbReference type="Proteomes" id="UP000323946">
    <property type="component" value="Unassembled WGS sequence"/>
</dbReference>
<dbReference type="EMBL" id="VWPH01000005">
    <property type="protein sequence ID" value="KAA5834552.1"/>
    <property type="molecule type" value="Genomic_DNA"/>
</dbReference>
<dbReference type="Pfam" id="PF13561">
    <property type="entry name" value="adh_short_C2"/>
    <property type="match status" value="1"/>
</dbReference>
<dbReference type="InterPro" id="IPR050259">
    <property type="entry name" value="SDR"/>
</dbReference>
<protein>
    <submittedName>
        <fullName evidence="4">3-oxoacyl-ACP reductase FabG</fullName>
        <ecNumber evidence="4">1.1.1.100</ecNumber>
    </submittedName>
</protein>
<dbReference type="Gene3D" id="3.40.50.720">
    <property type="entry name" value="NAD(P)-binding Rossmann-like Domain"/>
    <property type="match status" value="1"/>
</dbReference>
<dbReference type="RefSeq" id="WP_150066853.1">
    <property type="nucleotide sequence ID" value="NZ_VWPH01000005.1"/>
</dbReference>
<dbReference type="FunFam" id="3.40.50.720:FF:000084">
    <property type="entry name" value="Short-chain dehydrogenase reductase"/>
    <property type="match status" value="1"/>
</dbReference>
<evidence type="ECO:0000256" key="1">
    <source>
        <dbReference type="ARBA" id="ARBA00006484"/>
    </source>
</evidence>
<dbReference type="InterPro" id="IPR002347">
    <property type="entry name" value="SDR_fam"/>
</dbReference>
<evidence type="ECO:0000313" key="4">
    <source>
        <dbReference type="EMBL" id="KAA5834552.1"/>
    </source>
</evidence>
<dbReference type="PANTHER" id="PTHR42879:SF2">
    <property type="entry name" value="3-OXOACYL-[ACYL-CARRIER-PROTEIN] REDUCTASE FABG"/>
    <property type="match status" value="1"/>
</dbReference>
<dbReference type="InterPro" id="IPR036291">
    <property type="entry name" value="NAD(P)-bd_dom_sf"/>
</dbReference>
<dbReference type="PANTHER" id="PTHR42879">
    <property type="entry name" value="3-OXOACYL-(ACYL-CARRIER-PROTEIN) REDUCTASE"/>
    <property type="match status" value="1"/>
</dbReference>
<gene>
    <name evidence="4" type="primary">fabG</name>
    <name evidence="4" type="ORF">F1721_12860</name>
</gene>
<dbReference type="PRINTS" id="PR00080">
    <property type="entry name" value="SDRFAMILY"/>
</dbReference>
<dbReference type="InterPro" id="IPR057326">
    <property type="entry name" value="KR_dom"/>
</dbReference>
<dbReference type="SUPFAM" id="SSF51735">
    <property type="entry name" value="NAD(P)-binding Rossmann-fold domains"/>
    <property type="match status" value="1"/>
</dbReference>
<comment type="caution">
    <text evidence="4">The sequence shown here is derived from an EMBL/GenBank/DDBJ whole genome shotgun (WGS) entry which is preliminary data.</text>
</comment>
<evidence type="ECO:0000256" key="2">
    <source>
        <dbReference type="ARBA" id="ARBA00023002"/>
    </source>
</evidence>
<comment type="similarity">
    <text evidence="1">Belongs to the short-chain dehydrogenases/reductases (SDR) family.</text>
</comment>
<dbReference type="SMR" id="A0A5M7BXT0"/>
<dbReference type="PRINTS" id="PR00081">
    <property type="entry name" value="GDHRDH"/>
</dbReference>
<keyword evidence="5" id="KW-1185">Reference proteome</keyword>